<evidence type="ECO:0008006" key="4">
    <source>
        <dbReference type="Google" id="ProtNLM"/>
    </source>
</evidence>
<gene>
    <name evidence="2" type="ORF">J2X04_003097</name>
</gene>
<keyword evidence="3" id="KW-1185">Reference proteome</keyword>
<proteinExistence type="predicted"/>
<evidence type="ECO:0000313" key="3">
    <source>
        <dbReference type="Proteomes" id="UP001267878"/>
    </source>
</evidence>
<evidence type="ECO:0000313" key="2">
    <source>
        <dbReference type="EMBL" id="MDR7100716.1"/>
    </source>
</evidence>
<protein>
    <recommendedName>
        <fullName evidence="4">Secreted protein</fullName>
    </recommendedName>
</protein>
<evidence type="ECO:0000256" key="1">
    <source>
        <dbReference type="SAM" id="SignalP"/>
    </source>
</evidence>
<comment type="caution">
    <text evidence="2">The sequence shown here is derived from an EMBL/GenBank/DDBJ whole genome shotgun (WGS) entry which is preliminary data.</text>
</comment>
<reference evidence="2 3" key="1">
    <citation type="submission" date="2023-07" db="EMBL/GenBank/DDBJ databases">
        <title>Sorghum-associated microbial communities from plants grown in Nebraska, USA.</title>
        <authorList>
            <person name="Schachtman D."/>
        </authorList>
    </citation>
    <scope>NUCLEOTIDE SEQUENCE [LARGE SCALE GENOMIC DNA]</scope>
    <source>
        <strain evidence="2 3">BE187</strain>
    </source>
</reference>
<feature type="chain" id="PRO_5045960544" description="Secreted protein" evidence="1">
    <location>
        <begin position="18"/>
        <end position="167"/>
    </location>
</feature>
<keyword evidence="1" id="KW-0732">Signal</keyword>
<sequence>MRVLPLLLIAFAFPASAAGKPEIARATGTPQAVGALHTVRAIPEACARLEGMFTGDAAQPYRFVPVRSSPACQPRARFVDFAKAKPSEATGWKFNDEIRVPNAACPSQLAVVRVWRKPVEVAPPKLDAQGRARIYLEDAKQQAKQKGMPNVPMYAAEMKLEGKACGG</sequence>
<name>A0ABU1VT93_9GAMM</name>
<accession>A0ABU1VT93</accession>
<dbReference type="RefSeq" id="WP_430538001.1">
    <property type="nucleotide sequence ID" value="NZ_JAVDVW010000002.1"/>
</dbReference>
<dbReference type="Proteomes" id="UP001267878">
    <property type="component" value="Unassembled WGS sequence"/>
</dbReference>
<feature type="signal peptide" evidence="1">
    <location>
        <begin position="1"/>
        <end position="17"/>
    </location>
</feature>
<dbReference type="EMBL" id="JAVDVW010000002">
    <property type="protein sequence ID" value="MDR7100716.1"/>
    <property type="molecule type" value="Genomic_DNA"/>
</dbReference>
<organism evidence="2 3">
    <name type="scientific">Agrilutibacter niabensis</name>
    <dbReference type="NCBI Taxonomy" id="380628"/>
    <lineage>
        <taxon>Bacteria</taxon>
        <taxon>Pseudomonadati</taxon>
        <taxon>Pseudomonadota</taxon>
        <taxon>Gammaproteobacteria</taxon>
        <taxon>Lysobacterales</taxon>
        <taxon>Lysobacteraceae</taxon>
        <taxon>Agrilutibacter</taxon>
    </lineage>
</organism>